<gene>
    <name evidence="2" type="ORF">K469DRAFT_555976</name>
</gene>
<dbReference type="GO" id="GO:0016757">
    <property type="term" value="F:glycosyltransferase activity"/>
    <property type="evidence" value="ECO:0007669"/>
    <property type="project" value="UniProtKB-ARBA"/>
</dbReference>
<accession>A0A6A6EIS7</accession>
<dbReference type="InterPro" id="IPR010610">
    <property type="entry name" value="EryCIII-like_C"/>
</dbReference>
<evidence type="ECO:0000259" key="1">
    <source>
        <dbReference type="Pfam" id="PF06722"/>
    </source>
</evidence>
<dbReference type="SUPFAM" id="SSF53756">
    <property type="entry name" value="UDP-Glycosyltransferase/glycogen phosphorylase"/>
    <property type="match status" value="1"/>
</dbReference>
<dbReference type="EMBL" id="ML994616">
    <property type="protein sequence ID" value="KAF2191997.1"/>
    <property type="molecule type" value="Genomic_DNA"/>
</dbReference>
<proteinExistence type="predicted"/>
<reference evidence="2" key="1">
    <citation type="journal article" date="2020" name="Stud. Mycol.">
        <title>101 Dothideomycetes genomes: a test case for predicting lifestyles and emergence of pathogens.</title>
        <authorList>
            <person name="Haridas S."/>
            <person name="Albert R."/>
            <person name="Binder M."/>
            <person name="Bloem J."/>
            <person name="Labutti K."/>
            <person name="Salamov A."/>
            <person name="Andreopoulos B."/>
            <person name="Baker S."/>
            <person name="Barry K."/>
            <person name="Bills G."/>
            <person name="Bluhm B."/>
            <person name="Cannon C."/>
            <person name="Castanera R."/>
            <person name="Culley D."/>
            <person name="Daum C."/>
            <person name="Ezra D."/>
            <person name="Gonzalez J."/>
            <person name="Henrissat B."/>
            <person name="Kuo A."/>
            <person name="Liang C."/>
            <person name="Lipzen A."/>
            <person name="Lutzoni F."/>
            <person name="Magnuson J."/>
            <person name="Mondo S."/>
            <person name="Nolan M."/>
            <person name="Ohm R."/>
            <person name="Pangilinan J."/>
            <person name="Park H.-J."/>
            <person name="Ramirez L."/>
            <person name="Alfaro M."/>
            <person name="Sun H."/>
            <person name="Tritt A."/>
            <person name="Yoshinaga Y."/>
            <person name="Zwiers L.-H."/>
            <person name="Turgeon B."/>
            <person name="Goodwin S."/>
            <person name="Spatafora J."/>
            <person name="Crous P."/>
            <person name="Grigoriev I."/>
        </authorList>
    </citation>
    <scope>NUCLEOTIDE SEQUENCE</scope>
    <source>
        <strain evidence="2">CBS 207.26</strain>
    </source>
</reference>
<keyword evidence="3" id="KW-1185">Reference proteome</keyword>
<dbReference type="PANTHER" id="PTHR48050">
    <property type="entry name" value="STEROL 3-BETA-GLUCOSYLTRANSFERASE"/>
    <property type="match status" value="1"/>
</dbReference>
<feature type="domain" description="Erythromycin biosynthesis protein CIII-like C-terminal" evidence="1">
    <location>
        <begin position="306"/>
        <end position="421"/>
    </location>
</feature>
<keyword evidence="2" id="KW-0808">Transferase</keyword>
<dbReference type="PANTHER" id="PTHR48050:SF13">
    <property type="entry name" value="STEROL 3-BETA-GLUCOSYLTRANSFERASE UGT80A2"/>
    <property type="match status" value="1"/>
</dbReference>
<dbReference type="OrthoDB" id="5835829at2759"/>
<dbReference type="InterPro" id="IPR050426">
    <property type="entry name" value="Glycosyltransferase_28"/>
</dbReference>
<dbReference type="Proteomes" id="UP000800200">
    <property type="component" value="Unassembled WGS sequence"/>
</dbReference>
<evidence type="ECO:0000313" key="2">
    <source>
        <dbReference type="EMBL" id="KAF2191997.1"/>
    </source>
</evidence>
<dbReference type="Gene3D" id="3.40.50.2000">
    <property type="entry name" value="Glycogen Phosphorylase B"/>
    <property type="match status" value="2"/>
</dbReference>
<dbReference type="AlphaFoldDB" id="A0A6A6EIS7"/>
<name>A0A6A6EIS7_9PEZI</name>
<dbReference type="Pfam" id="PF06722">
    <property type="entry name" value="EryCIII-like_C"/>
    <property type="match status" value="1"/>
</dbReference>
<organism evidence="2 3">
    <name type="scientific">Zopfia rhizophila CBS 207.26</name>
    <dbReference type="NCBI Taxonomy" id="1314779"/>
    <lineage>
        <taxon>Eukaryota</taxon>
        <taxon>Fungi</taxon>
        <taxon>Dikarya</taxon>
        <taxon>Ascomycota</taxon>
        <taxon>Pezizomycotina</taxon>
        <taxon>Dothideomycetes</taxon>
        <taxon>Dothideomycetes incertae sedis</taxon>
        <taxon>Zopfiaceae</taxon>
        <taxon>Zopfia</taxon>
    </lineage>
</organism>
<evidence type="ECO:0000313" key="3">
    <source>
        <dbReference type="Proteomes" id="UP000800200"/>
    </source>
</evidence>
<sequence>MACTTHWSHIEKVAAIAVSLAQLSYPITFITGRTFENHISNLHPNIKYAPILGPNDKMSDDDTKTYMSIPPGPEQELFIMKKVLAENNPYLKESVEVEFKKFKEQYGDDKPLIFLYDVTFTGSYPVQLGAPGIKPDANVGIGISPLAIESNDTFPFRSGKVPHPGPDSKEVHFKAWQEFNAEWFNKELNGAWWAKLRELGVTQEKLPAILHAFHALPEHLLLMGIPEFEFPRSDFRKDIRYFGAFKKVGDQGDSKPQLPAWWDDIEKAKREGKKIIAVSQGTVEANPKDLTLPTLEALKDRDDVLIIATTVISEPEDIPNLVVPKNARIAKFVPYDLLLPTVDLLISNGGYGAVQHALRLGIPMVVSGIGQDKPTTNSLVEWSGVGINLKVRQPGAKIIGEAVKVALEDEDYRKKARDLSKKYEKYEMGEVADGLVRDLVWEWVEGRRRDGGNGEV</sequence>
<protein>
    <submittedName>
        <fullName evidence="2">Glycosyltransferase family 1 protein</fullName>
    </submittedName>
</protein>